<dbReference type="SUPFAM" id="SSF48179">
    <property type="entry name" value="6-phosphogluconate dehydrogenase C-terminal domain-like"/>
    <property type="match status" value="1"/>
</dbReference>
<gene>
    <name evidence="7" type="ORF">ACFWGY_00635</name>
</gene>
<dbReference type="InterPro" id="IPR013328">
    <property type="entry name" value="6PGD_dom2"/>
</dbReference>
<keyword evidence="3 4" id="KW-0560">Oxidoreductase</keyword>
<organism evidence="7 8">
    <name type="scientific">Prauserella salsuginis</name>
    <dbReference type="NCBI Taxonomy" id="387889"/>
    <lineage>
        <taxon>Bacteria</taxon>
        <taxon>Bacillati</taxon>
        <taxon>Actinomycetota</taxon>
        <taxon>Actinomycetes</taxon>
        <taxon>Pseudonocardiales</taxon>
        <taxon>Pseudonocardiaceae</taxon>
        <taxon>Prauserella</taxon>
        <taxon>Prauserella salsuginis group</taxon>
    </lineage>
</organism>
<dbReference type="SUPFAM" id="SSF51735">
    <property type="entry name" value="NAD(P)-binding Rossmann-fold domains"/>
    <property type="match status" value="2"/>
</dbReference>
<dbReference type="InterPro" id="IPR051402">
    <property type="entry name" value="KPR-Related"/>
</dbReference>
<comment type="catalytic activity">
    <reaction evidence="4">
        <text>(R)-pantoate + NADP(+) = 2-dehydropantoate + NADPH + H(+)</text>
        <dbReference type="Rhea" id="RHEA:16233"/>
        <dbReference type="ChEBI" id="CHEBI:11561"/>
        <dbReference type="ChEBI" id="CHEBI:15378"/>
        <dbReference type="ChEBI" id="CHEBI:15980"/>
        <dbReference type="ChEBI" id="CHEBI:57783"/>
        <dbReference type="ChEBI" id="CHEBI:58349"/>
        <dbReference type="EC" id="1.1.1.169"/>
    </reaction>
</comment>
<dbReference type="InterPro" id="IPR013332">
    <property type="entry name" value="KPR_N"/>
</dbReference>
<dbReference type="Gene3D" id="3.40.50.720">
    <property type="entry name" value="NAD(P)-binding Rossmann-like Domain"/>
    <property type="match status" value="1"/>
</dbReference>
<dbReference type="EC" id="1.1.1.169" evidence="4"/>
<dbReference type="EMBL" id="JBHXCV010000001">
    <property type="protein sequence ID" value="MFD6791825.1"/>
    <property type="molecule type" value="Genomic_DNA"/>
</dbReference>
<feature type="domain" description="Ketopantoate reductase N-terminal" evidence="5">
    <location>
        <begin position="11"/>
        <end position="157"/>
    </location>
</feature>
<name>A0ABW6FY45_9PSEU</name>
<feature type="domain" description="Ketopantoate reductase C-terminal" evidence="6">
    <location>
        <begin position="190"/>
        <end position="312"/>
    </location>
</feature>
<evidence type="ECO:0000256" key="1">
    <source>
        <dbReference type="ARBA" id="ARBA00007870"/>
    </source>
</evidence>
<dbReference type="NCBIfam" id="TIGR00745">
    <property type="entry name" value="apbA_panE"/>
    <property type="match status" value="1"/>
</dbReference>
<dbReference type="InterPro" id="IPR003710">
    <property type="entry name" value="ApbA"/>
</dbReference>
<dbReference type="Pfam" id="PF08546">
    <property type="entry name" value="ApbA_C"/>
    <property type="match status" value="1"/>
</dbReference>
<accession>A0ABW6FY45</accession>
<dbReference type="PANTHER" id="PTHR21708:SF26">
    <property type="entry name" value="2-DEHYDROPANTOATE 2-REDUCTASE"/>
    <property type="match status" value="1"/>
</dbReference>
<dbReference type="InterPro" id="IPR013752">
    <property type="entry name" value="KPA_reductase"/>
</dbReference>
<evidence type="ECO:0000313" key="8">
    <source>
        <dbReference type="Proteomes" id="UP001598673"/>
    </source>
</evidence>
<evidence type="ECO:0000259" key="5">
    <source>
        <dbReference type="Pfam" id="PF02558"/>
    </source>
</evidence>
<evidence type="ECO:0000256" key="3">
    <source>
        <dbReference type="ARBA" id="ARBA00023002"/>
    </source>
</evidence>
<protein>
    <recommendedName>
        <fullName evidence="4">2-dehydropantoate 2-reductase</fullName>
        <ecNumber evidence="4">1.1.1.169</ecNumber>
    </recommendedName>
    <alternativeName>
        <fullName evidence="4">Ketopantoate reductase</fullName>
    </alternativeName>
</protein>
<dbReference type="InterPro" id="IPR036291">
    <property type="entry name" value="NAD(P)-bd_dom_sf"/>
</dbReference>
<dbReference type="RefSeq" id="WP_258936510.1">
    <property type="nucleotide sequence ID" value="NZ_JANBBF010000009.1"/>
</dbReference>
<reference evidence="7 8" key="1">
    <citation type="submission" date="2024-09" db="EMBL/GenBank/DDBJ databases">
        <title>The Natural Products Discovery Center: Release of the First 8490 Sequenced Strains for Exploring Actinobacteria Biosynthetic Diversity.</title>
        <authorList>
            <person name="Kalkreuter E."/>
            <person name="Kautsar S.A."/>
            <person name="Yang D."/>
            <person name="Bader C.D."/>
            <person name="Teijaro C.N."/>
            <person name="Fluegel L."/>
            <person name="Davis C.M."/>
            <person name="Simpson J.R."/>
            <person name="Lauterbach L."/>
            <person name="Steele A.D."/>
            <person name="Gui C."/>
            <person name="Meng S."/>
            <person name="Li G."/>
            <person name="Viehrig K."/>
            <person name="Ye F."/>
            <person name="Su P."/>
            <person name="Kiefer A.F."/>
            <person name="Nichols A."/>
            <person name="Cepeda A.J."/>
            <person name="Yan W."/>
            <person name="Fan B."/>
            <person name="Jiang Y."/>
            <person name="Adhikari A."/>
            <person name="Zheng C.-J."/>
            <person name="Schuster L."/>
            <person name="Cowan T.M."/>
            <person name="Smanski M.J."/>
            <person name="Chevrette M.G."/>
            <person name="De Carvalho L.P.S."/>
            <person name="Shen B."/>
        </authorList>
    </citation>
    <scope>NUCLEOTIDE SEQUENCE [LARGE SCALE GENOMIC DNA]</scope>
    <source>
        <strain evidence="7 8">NPDC060353</strain>
    </source>
</reference>
<sequence length="321" mass="31898">MNPGVTGGVTVAVVGMGAVGTALAGALAAAGHDVVACGRRPLSSIEVVGAGGTATYPVRWAAEPAGVGPVALTILATKIHDTGGAAGWLAALTSTGGDVLVAQNGVDQAERVGPLIGGAGGSHRGAGSVGVGSVGVVVPALVYVNAERVAPGVVRTRRSDCDLVVPGTDEAAPVADLLAGAGLVVERSADFATAAWRKMLTNVSANPITALTGRRVEVLAEQQVAELAMRVLTEAVAVANAEGARLTDADARDVLTWLQTLAPGSTTSMLQDRDAGRPLEHDGLTGTVVRLGDRHGIDVGANRTLLSLLSAVSPAAGSASR</sequence>
<proteinExistence type="inferred from homology"/>
<dbReference type="InterPro" id="IPR008927">
    <property type="entry name" value="6-PGluconate_DH-like_C_sf"/>
</dbReference>
<comment type="similarity">
    <text evidence="1 4">Belongs to the ketopantoate reductase family.</text>
</comment>
<keyword evidence="2 4" id="KW-0521">NADP</keyword>
<evidence type="ECO:0000313" key="7">
    <source>
        <dbReference type="EMBL" id="MFD6791825.1"/>
    </source>
</evidence>
<evidence type="ECO:0000256" key="4">
    <source>
        <dbReference type="RuleBase" id="RU362068"/>
    </source>
</evidence>
<dbReference type="PANTHER" id="PTHR21708">
    <property type="entry name" value="PROBABLE 2-DEHYDROPANTOATE 2-REDUCTASE"/>
    <property type="match status" value="1"/>
</dbReference>
<comment type="pathway">
    <text evidence="4">Cofactor biosynthesis; (R)-pantothenate biosynthesis; (R)-pantoate from 3-methyl-2-oxobutanoate: step 2/2.</text>
</comment>
<evidence type="ECO:0000259" key="6">
    <source>
        <dbReference type="Pfam" id="PF08546"/>
    </source>
</evidence>
<keyword evidence="8" id="KW-1185">Reference proteome</keyword>
<dbReference type="Gene3D" id="1.10.1040.10">
    <property type="entry name" value="N-(1-d-carboxylethyl)-l-norvaline Dehydrogenase, domain 2"/>
    <property type="match status" value="1"/>
</dbReference>
<dbReference type="Proteomes" id="UP001598673">
    <property type="component" value="Unassembled WGS sequence"/>
</dbReference>
<keyword evidence="4" id="KW-0566">Pantothenate biosynthesis</keyword>
<comment type="caution">
    <text evidence="7">The sequence shown here is derived from an EMBL/GenBank/DDBJ whole genome shotgun (WGS) entry which is preliminary data.</text>
</comment>
<evidence type="ECO:0000256" key="2">
    <source>
        <dbReference type="ARBA" id="ARBA00022857"/>
    </source>
</evidence>
<comment type="function">
    <text evidence="4">Catalyzes the NADPH-dependent reduction of ketopantoate into pantoic acid.</text>
</comment>
<dbReference type="Pfam" id="PF02558">
    <property type="entry name" value="ApbA"/>
    <property type="match status" value="1"/>
</dbReference>